<dbReference type="Proteomes" id="UP001243009">
    <property type="component" value="Unassembled WGS sequence"/>
</dbReference>
<evidence type="ECO:0000256" key="1">
    <source>
        <dbReference type="SAM" id="MobiDB-lite"/>
    </source>
</evidence>
<dbReference type="RefSeq" id="WP_305108690.1">
    <property type="nucleotide sequence ID" value="NZ_JAUTWS010000127.1"/>
</dbReference>
<sequence>MSIDDASQPPGRRDPDGQPDAGAAQRAGCNTPSVKLSAVPADTVTRPPEISGPAPRDGTRSGNPFAHHWHSFS</sequence>
<comment type="caution">
    <text evidence="2">The sequence shown here is derived from an EMBL/GenBank/DDBJ whole genome shotgun (WGS) entry which is preliminary data.</text>
</comment>
<evidence type="ECO:0000313" key="3">
    <source>
        <dbReference type="Proteomes" id="UP001243009"/>
    </source>
</evidence>
<name>A0ABT9EC99_9PROT</name>
<feature type="region of interest" description="Disordered" evidence="1">
    <location>
        <begin position="1"/>
        <end position="73"/>
    </location>
</feature>
<organism evidence="2 3">
    <name type="scientific">Paracraurococcus lichenis</name>
    <dbReference type="NCBI Taxonomy" id="3064888"/>
    <lineage>
        <taxon>Bacteria</taxon>
        <taxon>Pseudomonadati</taxon>
        <taxon>Pseudomonadota</taxon>
        <taxon>Alphaproteobacteria</taxon>
        <taxon>Acetobacterales</taxon>
        <taxon>Roseomonadaceae</taxon>
        <taxon>Paracraurococcus</taxon>
    </lineage>
</organism>
<accession>A0ABT9EC99</accession>
<dbReference type="EMBL" id="JAUTWS010000127">
    <property type="protein sequence ID" value="MDO9713841.1"/>
    <property type="molecule type" value="Genomic_DNA"/>
</dbReference>
<reference evidence="2 3" key="1">
    <citation type="submission" date="2023-08" db="EMBL/GenBank/DDBJ databases">
        <title>The draft genome sequence of Paracraurococcus sp. LOR1-02.</title>
        <authorList>
            <person name="Kingkaew E."/>
            <person name="Tanasupawat S."/>
        </authorList>
    </citation>
    <scope>NUCLEOTIDE SEQUENCE [LARGE SCALE GENOMIC DNA]</scope>
    <source>
        <strain evidence="2 3">LOR1-02</strain>
    </source>
</reference>
<proteinExistence type="predicted"/>
<gene>
    <name evidence="2" type="ORF">Q7A36_36370</name>
</gene>
<evidence type="ECO:0000313" key="2">
    <source>
        <dbReference type="EMBL" id="MDO9713841.1"/>
    </source>
</evidence>
<keyword evidence="3" id="KW-1185">Reference proteome</keyword>
<protein>
    <submittedName>
        <fullName evidence="2">Uncharacterized protein</fullName>
    </submittedName>
</protein>